<reference evidence="1" key="1">
    <citation type="submission" date="2022-05" db="EMBL/GenBank/DDBJ databases">
        <authorList>
            <person name="Okamura Y."/>
        </authorList>
    </citation>
    <scope>NUCLEOTIDE SEQUENCE</scope>
</reference>
<sequence>MPLKTFVVSKDYVTVCLSTYGLFASKKDKIVWLSYNPYFRGLAVDRHDVIYTWWLDGIYKVIIEKNLSESRIVKAVYIDDVGSLTFDLDNNFIFTSGKSLYRLNDLNTTCDGSEKKKKIRI</sequence>
<accession>A0A9P0TCC8</accession>
<gene>
    <name evidence="1" type="ORF">PIBRA_LOCUS5757</name>
</gene>
<comment type="caution">
    <text evidence="1">The sequence shown here is derived from an EMBL/GenBank/DDBJ whole genome shotgun (WGS) entry which is preliminary data.</text>
</comment>
<evidence type="ECO:0000313" key="2">
    <source>
        <dbReference type="Proteomes" id="UP001152562"/>
    </source>
</evidence>
<protein>
    <submittedName>
        <fullName evidence="1">Uncharacterized protein</fullName>
    </submittedName>
</protein>
<keyword evidence="2" id="KW-1185">Reference proteome</keyword>
<evidence type="ECO:0000313" key="1">
    <source>
        <dbReference type="EMBL" id="CAH4028966.1"/>
    </source>
</evidence>
<dbReference type="AlphaFoldDB" id="A0A9P0TCC8"/>
<name>A0A9P0TCC8_PIEBR</name>
<proteinExistence type="predicted"/>
<dbReference type="EMBL" id="CALOZG010000005">
    <property type="protein sequence ID" value="CAH4028966.1"/>
    <property type="molecule type" value="Genomic_DNA"/>
</dbReference>
<dbReference type="Proteomes" id="UP001152562">
    <property type="component" value="Unassembled WGS sequence"/>
</dbReference>
<organism evidence="1 2">
    <name type="scientific">Pieris brassicae</name>
    <name type="common">White butterfly</name>
    <name type="synonym">Large white butterfly</name>
    <dbReference type="NCBI Taxonomy" id="7116"/>
    <lineage>
        <taxon>Eukaryota</taxon>
        <taxon>Metazoa</taxon>
        <taxon>Ecdysozoa</taxon>
        <taxon>Arthropoda</taxon>
        <taxon>Hexapoda</taxon>
        <taxon>Insecta</taxon>
        <taxon>Pterygota</taxon>
        <taxon>Neoptera</taxon>
        <taxon>Endopterygota</taxon>
        <taxon>Lepidoptera</taxon>
        <taxon>Glossata</taxon>
        <taxon>Ditrysia</taxon>
        <taxon>Papilionoidea</taxon>
        <taxon>Pieridae</taxon>
        <taxon>Pierinae</taxon>
        <taxon>Pieris</taxon>
    </lineage>
</organism>